<protein>
    <recommendedName>
        <fullName evidence="4">Mini antigen</fullName>
    </recommendedName>
</protein>
<evidence type="ECO:0000256" key="1">
    <source>
        <dbReference type="SAM" id="SignalP"/>
    </source>
</evidence>
<feature type="chain" id="PRO_5035816816" description="Mini antigen" evidence="1">
    <location>
        <begin position="24"/>
        <end position="297"/>
    </location>
</feature>
<name>A0A8S1UN63_9CILI</name>
<reference evidence="2" key="1">
    <citation type="submission" date="2021-01" db="EMBL/GenBank/DDBJ databases">
        <authorList>
            <consortium name="Genoscope - CEA"/>
            <person name="William W."/>
        </authorList>
    </citation>
    <scope>NUCLEOTIDE SEQUENCE</scope>
</reference>
<sequence length="297" mass="33548">MKNKLILQLFLLTLTATSIQVDSSLHCDCAELINQDECNQSIYWCVWNVTTSECQSYSFKCSNQTTEITCLIQSDLCAWNNGACIDYDKVCSDFTDESKCKNGNNCYWNIEKVCENFSVCSNYSVDNCPTQEWCSKLSGTCTDYKFVVCSEFMSQSTCIGFESKSSYCAWNNDGKCSTLEEFSDCSELNNFQQICSENNCVYEDNACRAPKCSDKNESTCSAVRTTGTTYTLCSYKDGKCQDATDTSNLTKDTCFSRTRRNYKWSSDNKCVECDTLIDGSFDFQIVFGSLLFIFIGL</sequence>
<gene>
    <name evidence="2" type="ORF">PPENT_87.1.T0400115</name>
</gene>
<keyword evidence="3" id="KW-1185">Reference proteome</keyword>
<evidence type="ECO:0008006" key="4">
    <source>
        <dbReference type="Google" id="ProtNLM"/>
    </source>
</evidence>
<dbReference type="AlphaFoldDB" id="A0A8S1UN63"/>
<comment type="caution">
    <text evidence="2">The sequence shown here is derived from an EMBL/GenBank/DDBJ whole genome shotgun (WGS) entry which is preliminary data.</text>
</comment>
<evidence type="ECO:0000313" key="3">
    <source>
        <dbReference type="Proteomes" id="UP000689195"/>
    </source>
</evidence>
<accession>A0A8S1UN63</accession>
<feature type="signal peptide" evidence="1">
    <location>
        <begin position="1"/>
        <end position="23"/>
    </location>
</feature>
<dbReference type="Proteomes" id="UP000689195">
    <property type="component" value="Unassembled WGS sequence"/>
</dbReference>
<evidence type="ECO:0000313" key="2">
    <source>
        <dbReference type="EMBL" id="CAD8163886.1"/>
    </source>
</evidence>
<organism evidence="2 3">
    <name type="scientific">Paramecium pentaurelia</name>
    <dbReference type="NCBI Taxonomy" id="43138"/>
    <lineage>
        <taxon>Eukaryota</taxon>
        <taxon>Sar</taxon>
        <taxon>Alveolata</taxon>
        <taxon>Ciliophora</taxon>
        <taxon>Intramacronucleata</taxon>
        <taxon>Oligohymenophorea</taxon>
        <taxon>Peniculida</taxon>
        <taxon>Parameciidae</taxon>
        <taxon>Paramecium</taxon>
    </lineage>
</organism>
<keyword evidence="1" id="KW-0732">Signal</keyword>
<dbReference type="OrthoDB" id="10349369at2759"/>
<proteinExistence type="predicted"/>
<dbReference type="EMBL" id="CAJJDO010000040">
    <property type="protein sequence ID" value="CAD8163886.1"/>
    <property type="molecule type" value="Genomic_DNA"/>
</dbReference>